<gene>
    <name evidence="2" type="ORF">AVEN_74316_1</name>
</gene>
<keyword evidence="3" id="KW-1185">Reference proteome</keyword>
<dbReference type="EMBL" id="BGPR01002044">
    <property type="protein sequence ID" value="GBM66771.1"/>
    <property type="molecule type" value="Genomic_DNA"/>
</dbReference>
<evidence type="ECO:0000313" key="3">
    <source>
        <dbReference type="Proteomes" id="UP000499080"/>
    </source>
</evidence>
<evidence type="ECO:0000256" key="1">
    <source>
        <dbReference type="SAM" id="MobiDB-lite"/>
    </source>
</evidence>
<name>A0A4Y2HMY8_ARAVE</name>
<proteinExistence type="predicted"/>
<comment type="caution">
    <text evidence="2">The sequence shown here is derived from an EMBL/GenBank/DDBJ whole genome shotgun (WGS) entry which is preliminary data.</text>
</comment>
<organism evidence="2 3">
    <name type="scientific">Araneus ventricosus</name>
    <name type="common">Orbweaver spider</name>
    <name type="synonym">Epeira ventricosa</name>
    <dbReference type="NCBI Taxonomy" id="182803"/>
    <lineage>
        <taxon>Eukaryota</taxon>
        <taxon>Metazoa</taxon>
        <taxon>Ecdysozoa</taxon>
        <taxon>Arthropoda</taxon>
        <taxon>Chelicerata</taxon>
        <taxon>Arachnida</taxon>
        <taxon>Araneae</taxon>
        <taxon>Araneomorphae</taxon>
        <taxon>Entelegynae</taxon>
        <taxon>Araneoidea</taxon>
        <taxon>Araneidae</taxon>
        <taxon>Araneus</taxon>
    </lineage>
</organism>
<feature type="region of interest" description="Disordered" evidence="1">
    <location>
        <begin position="19"/>
        <end position="58"/>
    </location>
</feature>
<reference evidence="2 3" key="1">
    <citation type="journal article" date="2019" name="Sci. Rep.">
        <title>Orb-weaving spider Araneus ventricosus genome elucidates the spidroin gene catalogue.</title>
        <authorList>
            <person name="Kono N."/>
            <person name="Nakamura H."/>
            <person name="Ohtoshi R."/>
            <person name="Moran D.A.P."/>
            <person name="Shinohara A."/>
            <person name="Yoshida Y."/>
            <person name="Fujiwara M."/>
            <person name="Mori M."/>
            <person name="Tomita M."/>
            <person name="Arakawa K."/>
        </authorList>
    </citation>
    <scope>NUCLEOTIDE SEQUENCE [LARGE SCALE GENOMIC DNA]</scope>
</reference>
<accession>A0A4Y2HMY8</accession>
<sequence length="113" mass="13040">MLRRKRSTYCLLPTRRTARTTDPQMMVKSPPIPTPMRLSPVSTGGRGPNKKYEEENCCPNNGNRIQQYERASVVVEAMMGRDNGLLDLYRVVQIMEIQRKKQWQLVLCNMGVL</sequence>
<dbReference type="AlphaFoldDB" id="A0A4Y2HMY8"/>
<evidence type="ECO:0000313" key="2">
    <source>
        <dbReference type="EMBL" id="GBM66771.1"/>
    </source>
</evidence>
<protein>
    <submittedName>
        <fullName evidence="2">Uncharacterized protein</fullName>
    </submittedName>
</protein>
<dbReference type="Proteomes" id="UP000499080">
    <property type="component" value="Unassembled WGS sequence"/>
</dbReference>